<organism evidence="1">
    <name type="scientific">Oikopleura dioica</name>
    <name type="common">Tunicate</name>
    <dbReference type="NCBI Taxonomy" id="34765"/>
    <lineage>
        <taxon>Eukaryota</taxon>
        <taxon>Metazoa</taxon>
        <taxon>Chordata</taxon>
        <taxon>Tunicata</taxon>
        <taxon>Appendicularia</taxon>
        <taxon>Copelata</taxon>
        <taxon>Oikopleuridae</taxon>
        <taxon>Oikopleura</taxon>
    </lineage>
</organism>
<gene>
    <name evidence="1" type="ORF">GSOID_T00023939001</name>
</gene>
<reference evidence="1" key="1">
    <citation type="journal article" date="2010" name="Science">
        <title>Plasticity of animal genome architecture unmasked by rapid evolution of a pelagic tunicate.</title>
        <authorList>
            <person name="Denoeud F."/>
            <person name="Henriet S."/>
            <person name="Mungpakdee S."/>
            <person name="Aury J.M."/>
            <person name="Da Silva C."/>
            <person name="Brinkmann H."/>
            <person name="Mikhaleva J."/>
            <person name="Olsen L.C."/>
            <person name="Jubin C."/>
            <person name="Canestro C."/>
            <person name="Bouquet J.M."/>
            <person name="Danks G."/>
            <person name="Poulain J."/>
            <person name="Campsteijn C."/>
            <person name="Adamski M."/>
            <person name="Cross I."/>
            <person name="Yadetie F."/>
            <person name="Muffato M."/>
            <person name="Louis A."/>
            <person name="Butcher S."/>
            <person name="Tsagkogeorga G."/>
            <person name="Konrad A."/>
            <person name="Singh S."/>
            <person name="Jensen M.F."/>
            <person name="Cong E.H."/>
            <person name="Eikeseth-Otteraa H."/>
            <person name="Noel B."/>
            <person name="Anthouard V."/>
            <person name="Porcel B.M."/>
            <person name="Kachouri-Lafond R."/>
            <person name="Nishino A."/>
            <person name="Ugolini M."/>
            <person name="Chourrout P."/>
            <person name="Nishida H."/>
            <person name="Aasland R."/>
            <person name="Huzurbazar S."/>
            <person name="Westhof E."/>
            <person name="Delsuc F."/>
            <person name="Lehrach H."/>
            <person name="Reinhardt R."/>
            <person name="Weissenbach J."/>
            <person name="Roy S.W."/>
            <person name="Artiguenave F."/>
            <person name="Postlethwait J.H."/>
            <person name="Manak J.R."/>
            <person name="Thompson E.M."/>
            <person name="Jaillon O."/>
            <person name="Du Pasquier L."/>
            <person name="Boudinot P."/>
            <person name="Liberles D.A."/>
            <person name="Volff J.N."/>
            <person name="Philippe H."/>
            <person name="Lenhard B."/>
            <person name="Roest Crollius H."/>
            <person name="Wincker P."/>
            <person name="Chourrout D."/>
        </authorList>
    </citation>
    <scope>NUCLEOTIDE SEQUENCE [LARGE SCALE GENOMIC DNA]</scope>
</reference>
<dbReference type="EMBL" id="FN656682">
    <property type="protein sequence ID" value="CBY41844.1"/>
    <property type="molecule type" value="Genomic_DNA"/>
</dbReference>
<dbReference type="Proteomes" id="UP000011014">
    <property type="component" value="Unassembled WGS sequence"/>
</dbReference>
<accession>E4Z2B6</accession>
<name>E4Z2B6_OIKDI</name>
<evidence type="ECO:0000313" key="1">
    <source>
        <dbReference type="EMBL" id="CBY41844.1"/>
    </source>
</evidence>
<sequence>MLFQFSKVFYIASPPTEGTFISRLVKQIEKIGPFRGYSGADLTKNLDACLSSDPQVLSSVEQELCAGSKGFIMSPGSSWSLNTVIERTCRGNKLSGNFQKLFANEEM</sequence>
<protein>
    <submittedName>
        <fullName evidence="1">Uncharacterized protein</fullName>
    </submittedName>
</protein>
<dbReference type="Gene3D" id="3.40.50.11350">
    <property type="match status" value="1"/>
</dbReference>
<dbReference type="AlphaFoldDB" id="E4Z2B6"/>
<proteinExistence type="predicted"/>